<reference evidence="2" key="1">
    <citation type="submission" date="2022-02" db="EMBL/GenBank/DDBJ databases">
        <title>Polaribacter sp. MSW13, isolated from seawater.</title>
        <authorList>
            <person name="Kristyanto S."/>
            <person name="Jung J."/>
            <person name="Jeon C.O."/>
        </authorList>
    </citation>
    <scope>NUCLEOTIDE SEQUENCE</scope>
    <source>
        <strain evidence="2">MSW13</strain>
    </source>
</reference>
<keyword evidence="3" id="KW-1185">Reference proteome</keyword>
<protein>
    <submittedName>
        <fullName evidence="2">Uncharacterized protein</fullName>
    </submittedName>
</protein>
<evidence type="ECO:0000313" key="2">
    <source>
        <dbReference type="EMBL" id="MCI2230475.1"/>
    </source>
</evidence>
<gene>
    <name evidence="2" type="ORF">MC378_14945</name>
</gene>
<dbReference type="RefSeq" id="WP_242179608.1">
    <property type="nucleotide sequence ID" value="NZ_JAKQYM010000027.1"/>
</dbReference>
<evidence type="ECO:0000313" key="3">
    <source>
        <dbReference type="Proteomes" id="UP001139369"/>
    </source>
</evidence>
<feature type="coiled-coil region" evidence="1">
    <location>
        <begin position="89"/>
        <end position="116"/>
    </location>
</feature>
<accession>A0A9X2AMR5</accession>
<sequence length="213" mass="25358">MKKFIIIFLVIFSIFSCQNSESEKYIKIENEAINDIILEMTNFEEMKRLNKWNNEKLELYIVSELDTSSVWLDKPKGYTTEINGIKLSEKNITLNKEEYENELAEYRKEKQLFINLKNGKIKTRNLNYNFLNEKLNIHLIETEKIEKLESFSTKENEFGYLFISRIIFNRNFTKGYLHFDFFCGNGCAWDNNIEIKKINGKWKITEYFSGGIA</sequence>
<comment type="caution">
    <text evidence="2">The sequence shown here is derived from an EMBL/GenBank/DDBJ whole genome shotgun (WGS) entry which is preliminary data.</text>
</comment>
<dbReference type="PROSITE" id="PS51257">
    <property type="entry name" value="PROKAR_LIPOPROTEIN"/>
    <property type="match status" value="1"/>
</dbReference>
<evidence type="ECO:0000256" key="1">
    <source>
        <dbReference type="SAM" id="Coils"/>
    </source>
</evidence>
<dbReference type="EMBL" id="JAKQYM010000027">
    <property type="protein sequence ID" value="MCI2230475.1"/>
    <property type="molecule type" value="Genomic_DNA"/>
</dbReference>
<name>A0A9X2AMR5_9FLAO</name>
<keyword evidence="1" id="KW-0175">Coiled coil</keyword>
<proteinExistence type="predicted"/>
<dbReference type="Proteomes" id="UP001139369">
    <property type="component" value="Unassembled WGS sequence"/>
</dbReference>
<organism evidence="2 3">
    <name type="scientific">Polaribacter marinus</name>
    <dbReference type="NCBI Taxonomy" id="2916838"/>
    <lineage>
        <taxon>Bacteria</taxon>
        <taxon>Pseudomonadati</taxon>
        <taxon>Bacteroidota</taxon>
        <taxon>Flavobacteriia</taxon>
        <taxon>Flavobacteriales</taxon>
        <taxon>Flavobacteriaceae</taxon>
    </lineage>
</organism>
<dbReference type="AlphaFoldDB" id="A0A9X2AMR5"/>